<gene>
    <name evidence="3" type="primary">LOC116547657</name>
</gene>
<name>A0A6J3HHH2_SAPAP</name>
<dbReference type="Proteomes" id="UP000504640">
    <property type="component" value="Unplaced"/>
</dbReference>
<dbReference type="GeneID" id="116547657"/>
<evidence type="ECO:0000256" key="1">
    <source>
        <dbReference type="SAM" id="MobiDB-lite"/>
    </source>
</evidence>
<keyword evidence="2" id="KW-1185">Reference proteome</keyword>
<evidence type="ECO:0000313" key="3">
    <source>
        <dbReference type="RefSeq" id="XP_032129422.1"/>
    </source>
</evidence>
<protein>
    <submittedName>
        <fullName evidence="3">Uncharacterized protein LOC116547657</fullName>
    </submittedName>
</protein>
<accession>A0A6J3HHH2</accession>
<sequence length="101" mass="11425">MMKYCFMKHSRVQSSACVCNDGNSENEAWNMEHTVGLWRVGPATHTCLAHRATFGCSFPEELYGDFEDLETGDVHKGKSGPITQNEDIEKEVKEEIDPNEE</sequence>
<dbReference type="RefSeq" id="XP_032129422.1">
    <property type="nucleotide sequence ID" value="XM_032273531.1"/>
</dbReference>
<dbReference type="AlphaFoldDB" id="A0A6J3HHH2"/>
<organism evidence="2 3">
    <name type="scientific">Sapajus apella</name>
    <name type="common">Brown-capped capuchin</name>
    <name type="synonym">Cebus apella</name>
    <dbReference type="NCBI Taxonomy" id="9515"/>
    <lineage>
        <taxon>Eukaryota</taxon>
        <taxon>Metazoa</taxon>
        <taxon>Chordata</taxon>
        <taxon>Craniata</taxon>
        <taxon>Vertebrata</taxon>
        <taxon>Euteleostomi</taxon>
        <taxon>Mammalia</taxon>
        <taxon>Eutheria</taxon>
        <taxon>Euarchontoglires</taxon>
        <taxon>Primates</taxon>
        <taxon>Haplorrhini</taxon>
        <taxon>Platyrrhini</taxon>
        <taxon>Cebidae</taxon>
        <taxon>Cebinae</taxon>
        <taxon>Sapajus</taxon>
    </lineage>
</organism>
<feature type="region of interest" description="Disordered" evidence="1">
    <location>
        <begin position="72"/>
        <end position="101"/>
    </location>
</feature>
<proteinExistence type="predicted"/>
<feature type="compositionally biased region" description="Basic and acidic residues" evidence="1">
    <location>
        <begin position="90"/>
        <end position="101"/>
    </location>
</feature>
<reference evidence="3" key="1">
    <citation type="submission" date="2025-08" db="UniProtKB">
        <authorList>
            <consortium name="RefSeq"/>
        </authorList>
    </citation>
    <scope>IDENTIFICATION</scope>
    <source>
        <tissue evidence="3">Blood</tissue>
    </source>
</reference>
<evidence type="ECO:0000313" key="2">
    <source>
        <dbReference type="Proteomes" id="UP000504640"/>
    </source>
</evidence>